<feature type="compositionally biased region" description="Basic and acidic residues" evidence="3">
    <location>
        <begin position="309"/>
        <end position="322"/>
    </location>
</feature>
<evidence type="ECO:0000256" key="1">
    <source>
        <dbReference type="ARBA" id="ARBA00004196"/>
    </source>
</evidence>
<dbReference type="RefSeq" id="WP_054817015.1">
    <property type="nucleotide sequence ID" value="NZ_BJCS01000013.1"/>
</dbReference>
<reference evidence="5" key="1">
    <citation type="submission" date="2015-12" db="EMBL/GenBank/DDBJ databases">
        <title>Complete genome sequences of two moderately thermophilic Paenibacillus species.</title>
        <authorList>
            <person name="Butler R.III."/>
            <person name="Wang J."/>
            <person name="Stark B.C."/>
            <person name="Pombert J.-F."/>
        </authorList>
    </citation>
    <scope>NUCLEOTIDE SEQUENCE [LARGE SCALE GENOMIC DNA]</scope>
    <source>
        <strain evidence="5">32O-Y</strain>
    </source>
</reference>
<comment type="similarity">
    <text evidence="2">Belongs to the bacterial solute-binding protein 2 family.</text>
</comment>
<dbReference type="PATRIC" id="fig|162209.4.peg.4654"/>
<proteinExistence type="inferred from homology"/>
<reference evidence="4 5" key="2">
    <citation type="journal article" date="2016" name="Genome Announc.">
        <title>Complete Genome Sequences of Two Interactive Moderate Thermophiles, Paenibacillus napthalenovorans 32O-Y and Paenibacillus sp. 32O-W.</title>
        <authorList>
            <person name="Butler R.R.III."/>
            <person name="Wang J."/>
            <person name="Stark B.C."/>
            <person name="Pombert J.F."/>
        </authorList>
    </citation>
    <scope>NUCLEOTIDE SEQUENCE [LARGE SCALE GENOMIC DNA]</scope>
    <source>
        <strain evidence="4 5">32O-Y</strain>
    </source>
</reference>
<dbReference type="Gene3D" id="3.40.50.2300">
    <property type="match status" value="2"/>
</dbReference>
<dbReference type="AlphaFoldDB" id="A0A0U2VVG5"/>
<dbReference type="PANTHER" id="PTHR30036:SF7">
    <property type="entry name" value="ABC TRANSPORTER PERIPLASMIC-BINDING PROTEIN YPHF"/>
    <property type="match status" value="1"/>
</dbReference>
<dbReference type="CDD" id="cd06314">
    <property type="entry name" value="PBP1_tmGBP"/>
    <property type="match status" value="1"/>
</dbReference>
<dbReference type="KEGG" id="pnp:IJ22_44080"/>
<dbReference type="Proteomes" id="UP000061660">
    <property type="component" value="Chromosome"/>
</dbReference>
<name>A0A0U2VVG5_9BACL</name>
<accession>A0A0U2VVG5</accession>
<keyword evidence="5" id="KW-1185">Reference proteome</keyword>
<sequence length="328" mass="35860">MSRNKWAIGVYALFIVFLLLLWQFIQTSLAIQSVVGQMESGASAERSGPHLVLISQELDNPYWRTVERGARDAASKLGADIEYIGPYRNNPQEQKNLLEKVIAAKADGILAQGMADSDYIGLINRAVAHGIPVVTVDTDAPESARLTYVGTDNYLSGRLLGEAVVKTAGTRGEIGVIIGSQEAANQRLRLEGFLSVIEAYPELKVVEVRASNISRIQAAQQAEDLMRSYPNLTIMAGTSALDAIGILQAKKKSGREGLLIFGFDDLEETQQAIRRGDIQATVVQKPYRMGYDAVKLMLEHKQGAALPREHYTETGLLTREDLGGEDSQ</sequence>
<dbReference type="InterPro" id="IPR025997">
    <property type="entry name" value="SBP_2_dom"/>
</dbReference>
<protein>
    <submittedName>
        <fullName evidence="4">LacI family transcriptional regulator</fullName>
    </submittedName>
</protein>
<dbReference type="SUPFAM" id="SSF53822">
    <property type="entry name" value="Periplasmic binding protein-like I"/>
    <property type="match status" value="1"/>
</dbReference>
<dbReference type="PANTHER" id="PTHR30036">
    <property type="entry name" value="D-XYLOSE-BINDING PERIPLASMIC PROTEIN"/>
    <property type="match status" value="1"/>
</dbReference>
<evidence type="ECO:0000313" key="5">
    <source>
        <dbReference type="Proteomes" id="UP000061660"/>
    </source>
</evidence>
<evidence type="ECO:0000256" key="2">
    <source>
        <dbReference type="ARBA" id="ARBA00007639"/>
    </source>
</evidence>
<feature type="region of interest" description="Disordered" evidence="3">
    <location>
        <begin position="309"/>
        <end position="328"/>
    </location>
</feature>
<gene>
    <name evidence="4" type="ORF">IJ22_44080</name>
</gene>
<dbReference type="STRING" id="162209.IJ22_44080"/>
<comment type="subcellular location">
    <subcellularLocation>
        <location evidence="1">Cell envelope</location>
    </subcellularLocation>
</comment>
<dbReference type="InterPro" id="IPR028082">
    <property type="entry name" value="Peripla_BP_I"/>
</dbReference>
<dbReference type="GO" id="GO:0030288">
    <property type="term" value="C:outer membrane-bounded periplasmic space"/>
    <property type="evidence" value="ECO:0007669"/>
    <property type="project" value="TreeGrafter"/>
</dbReference>
<dbReference type="Pfam" id="PF13407">
    <property type="entry name" value="Peripla_BP_4"/>
    <property type="match status" value="1"/>
</dbReference>
<dbReference type="EMBL" id="CP013652">
    <property type="protein sequence ID" value="ALS24694.1"/>
    <property type="molecule type" value="Genomic_DNA"/>
</dbReference>
<organism evidence="4 5">
    <name type="scientific">Paenibacillus naphthalenovorans</name>
    <dbReference type="NCBI Taxonomy" id="162209"/>
    <lineage>
        <taxon>Bacteria</taxon>
        <taxon>Bacillati</taxon>
        <taxon>Bacillota</taxon>
        <taxon>Bacilli</taxon>
        <taxon>Bacillales</taxon>
        <taxon>Paenibacillaceae</taxon>
        <taxon>Paenibacillus</taxon>
    </lineage>
</organism>
<dbReference type="OrthoDB" id="6196975at2"/>
<evidence type="ECO:0000256" key="3">
    <source>
        <dbReference type="SAM" id="MobiDB-lite"/>
    </source>
</evidence>
<dbReference type="InterPro" id="IPR050555">
    <property type="entry name" value="Bact_Solute-Bind_Prot2"/>
</dbReference>
<evidence type="ECO:0000313" key="4">
    <source>
        <dbReference type="EMBL" id="ALS24694.1"/>
    </source>
</evidence>
<dbReference type="GO" id="GO:0030246">
    <property type="term" value="F:carbohydrate binding"/>
    <property type="evidence" value="ECO:0007669"/>
    <property type="project" value="TreeGrafter"/>
</dbReference>